<dbReference type="GO" id="GO:0003824">
    <property type="term" value="F:catalytic activity"/>
    <property type="evidence" value="ECO:0007669"/>
    <property type="project" value="InterPro"/>
</dbReference>
<gene>
    <name evidence="1" type="ORF">PB1_12309</name>
</gene>
<evidence type="ECO:0000313" key="2">
    <source>
        <dbReference type="Proteomes" id="UP000010523"/>
    </source>
</evidence>
<dbReference type="InterPro" id="IPR027839">
    <property type="entry name" value="DUF4432"/>
</dbReference>
<accession>I3DVS1</accession>
<dbReference type="OrthoDB" id="146552at2"/>
<keyword evidence="2" id="KW-1185">Reference proteome</keyword>
<dbReference type="GO" id="GO:0005975">
    <property type="term" value="P:carbohydrate metabolic process"/>
    <property type="evidence" value="ECO:0007669"/>
    <property type="project" value="InterPro"/>
</dbReference>
<dbReference type="RefSeq" id="WP_004436709.1">
    <property type="nucleotide sequence ID" value="NZ_AFEU01000003.1"/>
</dbReference>
<dbReference type="Pfam" id="PF14486">
    <property type="entry name" value="DUF4432"/>
    <property type="match status" value="1"/>
</dbReference>
<reference evidence="1 2" key="1">
    <citation type="journal article" date="2012" name="Appl. Environ. Microbiol.">
        <title>Genome Sequence of Thermotolerant Bacillus methanolicus: Features and Regulation Related to Methylotrophy and Production of L-Lysine and L-Glutamate from Methanol.</title>
        <authorList>
            <person name="Heggeset T.M."/>
            <person name="Krog A."/>
            <person name="Balzer S."/>
            <person name="Wentzel A."/>
            <person name="Ellingsen T.E."/>
            <person name="Brautaset T."/>
        </authorList>
    </citation>
    <scope>NUCLEOTIDE SEQUENCE [LARGE SCALE GENOMIC DNA]</scope>
    <source>
        <strain evidence="1 2">PB1</strain>
    </source>
</reference>
<sequence>MTGTIELQREFFKENSKVIFRNDEFTASLFRYPSGIEAIELTNSRGRMVVLPYMGQIIWDLEFDGVDLKMKNMFTQPKKADGIIDTYGCFAFHSGLIRNGCPGPDDDHELHGEMPCAEMDQVWLEITDEGIKVCGKTEYVKGFGHHYLARPSVEMFNGEAFIEINMNVKNLSGTEMPLQYMCHTNYAYLENAVMKQNIPDSAFTLRESVPNHVKPTEKWLEYNKKLLSGEETLTVLNQPDMYDPEIVFFADELDRYQEEAEFEMVSPDGVTFFTRFSTAELNYATRWILYNSDQQVGAFVLPATCRPEGFNAAKKSGTLIKLGAGEERSFTVVTGKK</sequence>
<dbReference type="AlphaFoldDB" id="I3DVS1"/>
<dbReference type="STRING" id="997296.PB1_12309"/>
<dbReference type="EMBL" id="AFEU01000003">
    <property type="protein sequence ID" value="EIJ78342.1"/>
    <property type="molecule type" value="Genomic_DNA"/>
</dbReference>
<evidence type="ECO:0000313" key="1">
    <source>
        <dbReference type="EMBL" id="EIJ78342.1"/>
    </source>
</evidence>
<proteinExistence type="predicted"/>
<dbReference type="Gene3D" id="2.70.98.10">
    <property type="match status" value="1"/>
</dbReference>
<comment type="caution">
    <text evidence="1">The sequence shown here is derived from an EMBL/GenBank/DDBJ whole genome shotgun (WGS) entry which is preliminary data.</text>
</comment>
<dbReference type="Proteomes" id="UP000010523">
    <property type="component" value="Unassembled WGS sequence"/>
</dbReference>
<dbReference type="InterPro" id="IPR011013">
    <property type="entry name" value="Gal_mutarotase_sf_dom"/>
</dbReference>
<dbReference type="PATRIC" id="fig|997296.3.peg.2595"/>
<dbReference type="eggNOG" id="COG2017">
    <property type="taxonomic scope" value="Bacteria"/>
</dbReference>
<dbReference type="InterPro" id="IPR014718">
    <property type="entry name" value="GH-type_carb-bd"/>
</dbReference>
<dbReference type="GO" id="GO:0030246">
    <property type="term" value="F:carbohydrate binding"/>
    <property type="evidence" value="ECO:0007669"/>
    <property type="project" value="InterPro"/>
</dbReference>
<name>I3DVS1_BACMT</name>
<dbReference type="CDD" id="cd09269">
    <property type="entry name" value="deoxyribose_mutarotase"/>
    <property type="match status" value="1"/>
</dbReference>
<protein>
    <submittedName>
        <fullName evidence="1">DeoX</fullName>
    </submittedName>
</protein>
<organism evidence="1 2">
    <name type="scientific">Bacillus methanolicus PB1</name>
    <dbReference type="NCBI Taxonomy" id="997296"/>
    <lineage>
        <taxon>Bacteria</taxon>
        <taxon>Bacillati</taxon>
        <taxon>Bacillota</taxon>
        <taxon>Bacilli</taxon>
        <taxon>Bacillales</taxon>
        <taxon>Bacillaceae</taxon>
        <taxon>Bacillus</taxon>
    </lineage>
</organism>
<dbReference type="SUPFAM" id="SSF74650">
    <property type="entry name" value="Galactose mutarotase-like"/>
    <property type="match status" value="1"/>
</dbReference>